<gene>
    <name evidence="1" type="primary">35</name>
    <name evidence="1" type="ORF">SEA_SONALI_35</name>
</gene>
<dbReference type="RefSeq" id="YP_009819708.1">
    <property type="nucleotide sequence ID" value="NC_048152.1"/>
</dbReference>
<dbReference type="EMBL" id="MK411746">
    <property type="protein sequence ID" value="QAY16147.1"/>
    <property type="molecule type" value="Genomic_DNA"/>
</dbReference>
<accession>A0A411CQR8</accession>
<name>A0A411CQR8_9CAUD</name>
<organism evidence="1 2">
    <name type="scientific">Arthrobacter phage Sonali</name>
    <dbReference type="NCBI Taxonomy" id="2510495"/>
    <lineage>
        <taxon>Viruses</taxon>
        <taxon>Duplodnaviria</taxon>
        <taxon>Heunggongvirae</taxon>
        <taxon>Uroviricota</taxon>
        <taxon>Caudoviricetes</taxon>
        <taxon>Sonalivirus</taxon>
        <taxon>Sonalivirus sonali</taxon>
    </lineage>
</organism>
<evidence type="ECO:0000313" key="1">
    <source>
        <dbReference type="EMBL" id="QAY16147.1"/>
    </source>
</evidence>
<dbReference type="Proteomes" id="UP000289206">
    <property type="component" value="Segment"/>
</dbReference>
<reference evidence="1 2" key="1">
    <citation type="submission" date="2019-01" db="EMBL/GenBank/DDBJ databases">
        <authorList>
            <person name="Adair T.L."/>
            <person name="Lucas L.G."/>
            <person name="Young A.M."/>
            <person name="Antrich S.C."/>
            <person name="Baird A.G."/>
            <person name="Dunn E.L."/>
            <person name="Fernandes B.I."/>
            <person name="Fraley E.G."/>
            <person name="Ghanem A.X."/>
            <person name="Gilbert M.G."/>
            <person name="Morris T.B."/>
            <person name="Nortch B.D."/>
            <person name="Overcash M.E."/>
            <person name="Pavleszek K.E."/>
            <person name="Pellegrini L.I.O."/>
            <person name="Pham L.T."/>
            <person name="Rule L.S."/>
            <person name="Schultz E.M."/>
            <person name="Smith J."/>
            <person name="Thong B.J."/>
            <person name="Turner H.A."/>
            <person name="Walker G."/>
            <person name="Whitaker Z.J."/>
            <person name="Wilsey R.N."/>
            <person name="Yanney R.L."/>
            <person name="Klyczek K."/>
            <person name="Garlena R.A."/>
            <person name="Russell D.A."/>
            <person name="Pope W.H."/>
            <person name="Jacobs-Sera D."/>
            <person name="Hatfull G.F."/>
        </authorList>
    </citation>
    <scope>NUCLEOTIDE SEQUENCE [LARGE SCALE GENOMIC DNA]</scope>
</reference>
<dbReference type="GeneID" id="55011126"/>
<evidence type="ECO:0000313" key="2">
    <source>
        <dbReference type="Proteomes" id="UP000289206"/>
    </source>
</evidence>
<proteinExistence type="predicted"/>
<sequence length="125" mass="14022">MVLHLEGKQDTNQGVTMAPIKPQVITTTFGADSHDVEFQAILKAGQEKYRATIRRNSYERQSVAKVEILLLAAGWVEMVNLHADDWAKDIHEPIAGPKVTRETRKAQMQELAIQLTVDAHRAYTA</sequence>
<keyword evidence="2" id="KW-1185">Reference proteome</keyword>
<dbReference type="KEGG" id="vg:55011126"/>
<protein>
    <submittedName>
        <fullName evidence="1">Uncharacterized protein</fullName>
    </submittedName>
</protein>